<reference evidence="2" key="1">
    <citation type="submission" date="2016-10" db="EMBL/GenBank/DDBJ databases">
        <authorList>
            <person name="Varghese N."/>
            <person name="Submissions S."/>
        </authorList>
    </citation>
    <scope>NUCLEOTIDE SEQUENCE [LARGE SCALE GENOMIC DNA]</scope>
    <source>
        <strain evidence="2">DSM 17038</strain>
    </source>
</reference>
<keyword evidence="2" id="KW-1185">Reference proteome</keyword>
<evidence type="ECO:0000313" key="2">
    <source>
        <dbReference type="Proteomes" id="UP000199337"/>
    </source>
</evidence>
<dbReference type="AlphaFoldDB" id="A0A1I2N5P5"/>
<sequence length="59" mass="6678">MSNISSDTNYKTTNKDVNFSVLSNAEINVLKSDYVDAFDEALEILERAQQINPDNIIKK</sequence>
<dbReference type="RefSeq" id="WP_092468141.1">
    <property type="nucleotide sequence ID" value="NZ_FOOX01000001.1"/>
</dbReference>
<proteinExistence type="predicted"/>
<evidence type="ECO:0000313" key="1">
    <source>
        <dbReference type="EMBL" id="SFF99225.1"/>
    </source>
</evidence>
<accession>A0A1I2N5P5</accession>
<dbReference type="OrthoDB" id="1809757at2"/>
<gene>
    <name evidence="1" type="ORF">SAMN05660649_00379</name>
</gene>
<name>A0A1I2N5P5_9FIRM</name>
<dbReference type="EMBL" id="FOOX01000001">
    <property type="protein sequence ID" value="SFF99225.1"/>
    <property type="molecule type" value="Genomic_DNA"/>
</dbReference>
<protein>
    <submittedName>
        <fullName evidence="1">Uncharacterized protein</fullName>
    </submittedName>
</protein>
<organism evidence="1 2">
    <name type="scientific">Desulfotruncus arcticus DSM 17038</name>
    <dbReference type="NCBI Taxonomy" id="1121424"/>
    <lineage>
        <taxon>Bacteria</taxon>
        <taxon>Bacillati</taxon>
        <taxon>Bacillota</taxon>
        <taxon>Clostridia</taxon>
        <taxon>Eubacteriales</taxon>
        <taxon>Desulfallaceae</taxon>
        <taxon>Desulfotruncus</taxon>
    </lineage>
</organism>
<dbReference type="Proteomes" id="UP000199337">
    <property type="component" value="Unassembled WGS sequence"/>
</dbReference>
<dbReference type="STRING" id="341036.SAMN05660649_00379"/>